<feature type="transmembrane region" description="Helical" evidence="11">
    <location>
        <begin position="393"/>
        <end position="416"/>
    </location>
</feature>
<evidence type="ECO:0000256" key="4">
    <source>
        <dbReference type="ARBA" id="ARBA00022475"/>
    </source>
</evidence>
<feature type="transmembrane region" description="Helical" evidence="11">
    <location>
        <begin position="6"/>
        <end position="24"/>
    </location>
</feature>
<dbReference type="PANTHER" id="PTHR10110:SF86">
    <property type="entry name" value="SODIUM_HYDROGEN EXCHANGER 7"/>
    <property type="match status" value="1"/>
</dbReference>
<dbReference type="GO" id="GO:0015386">
    <property type="term" value="F:potassium:proton antiporter activity"/>
    <property type="evidence" value="ECO:0007669"/>
    <property type="project" value="TreeGrafter"/>
</dbReference>
<keyword evidence="6 11" id="KW-1133">Transmembrane helix</keyword>
<evidence type="ECO:0000256" key="1">
    <source>
        <dbReference type="ARBA" id="ARBA00004651"/>
    </source>
</evidence>
<protein>
    <submittedName>
        <fullName evidence="13">Putative sodium:hydrogen antiporter</fullName>
    </submittedName>
</protein>
<keyword evidence="8 11" id="KW-0406">Ion transport</keyword>
<evidence type="ECO:0000256" key="8">
    <source>
        <dbReference type="ARBA" id="ARBA00023065"/>
    </source>
</evidence>
<dbReference type="GO" id="GO:0051453">
    <property type="term" value="P:regulation of intracellular pH"/>
    <property type="evidence" value="ECO:0007669"/>
    <property type="project" value="TreeGrafter"/>
</dbReference>
<evidence type="ECO:0000256" key="2">
    <source>
        <dbReference type="ARBA" id="ARBA00022448"/>
    </source>
</evidence>
<comment type="function">
    <text evidence="11">Na(+)/H(+) antiporter that extrudes sodium in exchange for external protons.</text>
</comment>
<accession>K8WA53</accession>
<gene>
    <name evidence="13" type="ORF">OO7_15958</name>
</gene>
<dbReference type="RefSeq" id="WP_008916920.1">
    <property type="nucleotide sequence ID" value="NZ_CM001773.1"/>
</dbReference>
<keyword evidence="4" id="KW-1003">Cell membrane</keyword>
<reference evidence="13 14" key="1">
    <citation type="journal article" date="2012" name="BMC Genomics">
        <title>Comparative genomics of bacteria in the genus Providencia isolated from wild Drosophila melanogaster.</title>
        <authorList>
            <person name="Galac M.R."/>
            <person name="Lazzaro B.P."/>
        </authorList>
    </citation>
    <scope>NUCLEOTIDE SEQUENCE [LARGE SCALE GENOMIC DNA]</scope>
    <source>
        <strain evidence="13 14">DSM 19967</strain>
    </source>
</reference>
<dbReference type="InterPro" id="IPR018422">
    <property type="entry name" value="Cation/H_exchanger_CPA1"/>
</dbReference>
<feature type="transmembrane region" description="Helical" evidence="11">
    <location>
        <begin position="311"/>
        <end position="334"/>
    </location>
</feature>
<comment type="subcellular location">
    <subcellularLocation>
        <location evidence="11">Cell inner membrane</location>
        <topology evidence="11">Multi-pass membrane protein</topology>
    </subcellularLocation>
    <subcellularLocation>
        <location evidence="1">Cell membrane</location>
        <topology evidence="1">Multi-pass membrane protein</topology>
    </subcellularLocation>
</comment>
<dbReference type="InterPro" id="IPR004705">
    <property type="entry name" value="Cation/H_exchanger_CPA1_bac"/>
</dbReference>
<sequence>MSVVTLVLVFLLAVIVSVFLSRLFKDVIPLPIIQIALGAGLSIFGFDVEFEPHLFLFLFIPPLLFLDGWRIPKEALFQEIKPIMSLAIGLVVVTVIGMGFFIHWLIPAISLAVAFALAAILSPTDPVSVSAMTVNSPLPSRMAHILEGESLLNDATGLVCFSFAVTAALTGTFSLASAAGEFVLVAFGGILIGLLVAWIIGWLNQFLVKRTGEEPSIQILISLLMPFSAYLLAEHLHVSGILAAVVAGIAMHYEKIAGRMQAATRMQSKAVWDTVQTALNGMIFILLGEQLPAMWRNMPQVAAEAGASHPWMLFVYVIVITVALAILRFSWVWISMTLTVFQNRRRGKEADVLHIRMMAIMATAGVRGAITLAGILTLPLLMPDNTLFPNRDLAIFLSMGVILCSLLIASIALPILTKGLSQDLPYDNDEIRARMALNEAAMNHLRELMNYPSEDMDEIAMRTEVGAQLLELYARRLDNTDEIESDIYDLHRMIEMEQEMSSSALKAKREALYQMRRGKNISERVYHRLRDELDLKEETLNHYKNSSAH</sequence>
<dbReference type="Gene3D" id="6.10.140.1330">
    <property type="match status" value="1"/>
</dbReference>
<dbReference type="Proteomes" id="UP000010290">
    <property type="component" value="Chromosome"/>
</dbReference>
<proteinExistence type="inferred from homology"/>
<evidence type="ECO:0000313" key="13">
    <source>
        <dbReference type="EMBL" id="EKT53105.1"/>
    </source>
</evidence>
<evidence type="ECO:0000256" key="9">
    <source>
        <dbReference type="ARBA" id="ARBA00023136"/>
    </source>
</evidence>
<comment type="similarity">
    <text evidence="11">Belongs to the monovalent cation:proton antiporter 1 (CPA1) transporter (TC 2.A.36) family.</text>
</comment>
<keyword evidence="7 11" id="KW-0915">Sodium</keyword>
<name>K8WA53_9GAMM</name>
<feature type="transmembrane region" description="Helical" evidence="11">
    <location>
        <begin position="83"/>
        <end position="106"/>
    </location>
</feature>
<evidence type="ECO:0000256" key="6">
    <source>
        <dbReference type="ARBA" id="ARBA00022989"/>
    </source>
</evidence>
<feature type="transmembrane region" description="Helical" evidence="11">
    <location>
        <begin position="239"/>
        <end position="258"/>
    </location>
</feature>
<keyword evidence="14" id="KW-1185">Reference proteome</keyword>
<dbReference type="EMBL" id="AKKN01000014">
    <property type="protein sequence ID" value="EKT53105.1"/>
    <property type="molecule type" value="Genomic_DNA"/>
</dbReference>
<dbReference type="HOGENOM" id="CLU_005912_6_3_6"/>
<keyword evidence="3 11" id="KW-0050">Antiport</keyword>
<keyword evidence="2 11" id="KW-0813">Transport</keyword>
<keyword evidence="5 11" id="KW-0812">Transmembrane</keyword>
<evidence type="ECO:0000256" key="3">
    <source>
        <dbReference type="ARBA" id="ARBA00022449"/>
    </source>
</evidence>
<dbReference type="PANTHER" id="PTHR10110">
    <property type="entry name" value="SODIUM/HYDROGEN EXCHANGER"/>
    <property type="match status" value="1"/>
</dbReference>
<dbReference type="Pfam" id="PF00999">
    <property type="entry name" value="Na_H_Exchanger"/>
    <property type="match status" value="1"/>
</dbReference>
<evidence type="ECO:0000256" key="11">
    <source>
        <dbReference type="RuleBase" id="RU366002"/>
    </source>
</evidence>
<dbReference type="GO" id="GO:0005886">
    <property type="term" value="C:plasma membrane"/>
    <property type="evidence" value="ECO:0007669"/>
    <property type="project" value="UniProtKB-SubCell"/>
</dbReference>
<feature type="transmembrane region" description="Helical" evidence="11">
    <location>
        <begin position="355"/>
        <end position="381"/>
    </location>
</feature>
<feature type="transmembrane region" description="Helical" evidence="11">
    <location>
        <begin position="182"/>
        <end position="203"/>
    </location>
</feature>
<dbReference type="InterPro" id="IPR006153">
    <property type="entry name" value="Cation/H_exchanger_TM"/>
</dbReference>
<feature type="transmembrane region" description="Helical" evidence="11">
    <location>
        <begin position="270"/>
        <end position="291"/>
    </location>
</feature>
<evidence type="ECO:0000256" key="7">
    <source>
        <dbReference type="ARBA" id="ARBA00023053"/>
    </source>
</evidence>
<feature type="transmembrane region" description="Helical" evidence="11">
    <location>
        <begin position="112"/>
        <end position="134"/>
    </location>
</feature>
<feature type="transmembrane region" description="Helical" evidence="11">
    <location>
        <begin position="31"/>
        <end position="48"/>
    </location>
</feature>
<dbReference type="NCBIfam" id="TIGR00831">
    <property type="entry name" value="a_cpa1"/>
    <property type="match status" value="1"/>
</dbReference>
<dbReference type="GO" id="GO:0098719">
    <property type="term" value="P:sodium ion import across plasma membrane"/>
    <property type="evidence" value="ECO:0007669"/>
    <property type="project" value="TreeGrafter"/>
</dbReference>
<dbReference type="OrthoDB" id="9809206at2"/>
<evidence type="ECO:0000259" key="12">
    <source>
        <dbReference type="Pfam" id="PF00999"/>
    </source>
</evidence>
<keyword evidence="11" id="KW-0997">Cell inner membrane</keyword>
<keyword evidence="9 11" id="KW-0472">Membrane</keyword>
<dbReference type="PATRIC" id="fig|1141660.3.peg.3192"/>
<evidence type="ECO:0000256" key="5">
    <source>
        <dbReference type="ARBA" id="ARBA00022692"/>
    </source>
</evidence>
<feature type="transmembrane region" description="Helical" evidence="11">
    <location>
        <begin position="155"/>
        <end position="176"/>
    </location>
</feature>
<comment type="caution">
    <text evidence="13">The sequence shown here is derived from an EMBL/GenBank/DDBJ whole genome shotgun (WGS) entry which is preliminary data.</text>
</comment>
<evidence type="ECO:0000256" key="10">
    <source>
        <dbReference type="ARBA" id="ARBA00023201"/>
    </source>
</evidence>
<keyword evidence="10 11" id="KW-0739">Sodium transport</keyword>
<organism evidence="13 14">
    <name type="scientific">Providencia sneebia DSM 19967</name>
    <dbReference type="NCBI Taxonomy" id="1141660"/>
    <lineage>
        <taxon>Bacteria</taxon>
        <taxon>Pseudomonadati</taxon>
        <taxon>Pseudomonadota</taxon>
        <taxon>Gammaproteobacteria</taxon>
        <taxon>Enterobacterales</taxon>
        <taxon>Morganellaceae</taxon>
        <taxon>Providencia</taxon>
    </lineage>
</organism>
<dbReference type="AlphaFoldDB" id="K8WA53"/>
<evidence type="ECO:0000313" key="14">
    <source>
        <dbReference type="Proteomes" id="UP000010290"/>
    </source>
</evidence>
<dbReference type="GO" id="GO:0015385">
    <property type="term" value="F:sodium:proton antiporter activity"/>
    <property type="evidence" value="ECO:0007669"/>
    <property type="project" value="InterPro"/>
</dbReference>
<feature type="domain" description="Cation/H+ exchanger transmembrane" evidence="12">
    <location>
        <begin position="11"/>
        <end position="418"/>
    </location>
</feature>